<organism evidence="6 7">
    <name type="scientific">Aplosporella prunicola CBS 121167</name>
    <dbReference type="NCBI Taxonomy" id="1176127"/>
    <lineage>
        <taxon>Eukaryota</taxon>
        <taxon>Fungi</taxon>
        <taxon>Dikarya</taxon>
        <taxon>Ascomycota</taxon>
        <taxon>Pezizomycotina</taxon>
        <taxon>Dothideomycetes</taxon>
        <taxon>Dothideomycetes incertae sedis</taxon>
        <taxon>Botryosphaeriales</taxon>
        <taxon>Aplosporellaceae</taxon>
        <taxon>Aplosporella</taxon>
    </lineage>
</organism>
<dbReference type="PANTHER" id="PTHR24305">
    <property type="entry name" value="CYTOCHROME P450"/>
    <property type="match status" value="1"/>
</dbReference>
<dbReference type="OrthoDB" id="3934656at2759"/>
<dbReference type="InterPro" id="IPR036396">
    <property type="entry name" value="Cyt_P450_sf"/>
</dbReference>
<dbReference type="GeneID" id="54300593"/>
<dbReference type="AlphaFoldDB" id="A0A6A6BH65"/>
<evidence type="ECO:0000256" key="3">
    <source>
        <dbReference type="ARBA" id="ARBA00023004"/>
    </source>
</evidence>
<dbReference type="PRINTS" id="PR00385">
    <property type="entry name" value="P450"/>
</dbReference>
<keyword evidence="5" id="KW-0560">Oxidoreductase</keyword>
<keyword evidence="4 5" id="KW-0349">Heme</keyword>
<keyword evidence="2 4" id="KW-0479">Metal-binding</keyword>
<dbReference type="GO" id="GO:0016705">
    <property type="term" value="F:oxidoreductase activity, acting on paired donors, with incorporation or reduction of molecular oxygen"/>
    <property type="evidence" value="ECO:0007669"/>
    <property type="project" value="InterPro"/>
</dbReference>
<protein>
    <recommendedName>
        <fullName evidence="8">Cytochrome P450</fullName>
    </recommendedName>
</protein>
<dbReference type="InterPro" id="IPR017972">
    <property type="entry name" value="Cyt_P450_CS"/>
</dbReference>
<comment type="cofactor">
    <cofactor evidence="1 4">
        <name>heme</name>
        <dbReference type="ChEBI" id="CHEBI:30413"/>
    </cofactor>
</comment>
<keyword evidence="3 4" id="KW-0408">Iron</keyword>
<keyword evidence="7" id="KW-1185">Reference proteome</keyword>
<dbReference type="InterPro" id="IPR001128">
    <property type="entry name" value="Cyt_P450"/>
</dbReference>
<gene>
    <name evidence="6" type="ORF">K452DRAFT_307701</name>
</gene>
<reference evidence="6" key="1">
    <citation type="journal article" date="2020" name="Stud. Mycol.">
        <title>101 Dothideomycetes genomes: a test case for predicting lifestyles and emergence of pathogens.</title>
        <authorList>
            <person name="Haridas S."/>
            <person name="Albert R."/>
            <person name="Binder M."/>
            <person name="Bloem J."/>
            <person name="Labutti K."/>
            <person name="Salamov A."/>
            <person name="Andreopoulos B."/>
            <person name="Baker S."/>
            <person name="Barry K."/>
            <person name="Bills G."/>
            <person name="Bluhm B."/>
            <person name="Cannon C."/>
            <person name="Castanera R."/>
            <person name="Culley D."/>
            <person name="Daum C."/>
            <person name="Ezra D."/>
            <person name="Gonzalez J."/>
            <person name="Henrissat B."/>
            <person name="Kuo A."/>
            <person name="Liang C."/>
            <person name="Lipzen A."/>
            <person name="Lutzoni F."/>
            <person name="Magnuson J."/>
            <person name="Mondo S."/>
            <person name="Nolan M."/>
            <person name="Ohm R."/>
            <person name="Pangilinan J."/>
            <person name="Park H.-J."/>
            <person name="Ramirez L."/>
            <person name="Alfaro M."/>
            <person name="Sun H."/>
            <person name="Tritt A."/>
            <person name="Yoshinaga Y."/>
            <person name="Zwiers L.-H."/>
            <person name="Turgeon B."/>
            <person name="Goodwin S."/>
            <person name="Spatafora J."/>
            <person name="Crous P."/>
            <person name="Grigoriev I."/>
        </authorList>
    </citation>
    <scope>NUCLEOTIDE SEQUENCE</scope>
    <source>
        <strain evidence="6">CBS 121167</strain>
    </source>
</reference>
<proteinExistence type="inferred from homology"/>
<sequence>MGLAYILFFATVGYFAYQYLSSPLRRIPGPLLAKFTEFQRLFDTYGGRVDLQHRRLHAQYGPVVRVGPNTVSLSDPECLKLVYSSRTNFAKSDMYTINDVTQGKKTIENMFGTRSKDLHRKLRAPIQKYYKLSTVSKLEGQIDRSLNALCKALDERFVKTEKSFDISDWLLYYAWDVMAEVTFSEPIKGGFLQKGGDIDDLLYNSVEAISYFAVIGQVPFLDKLLDKNPIHRVGPPTFQDAANYCFKRLVERRNSEETNDKGNYDYLGFYLQIQKKDPTVDDETVVSWMILNVLAGADTTNMTMVAITYYLLKHPKTLKKLQNELDAAQLQLPATYSATSTLPYLGAVIKEALRIHPGVALMLERVVPEEGLALPSGDFLPGGTVVGMNAWMINFNKAIFGEDAETWNPDRWLRVDDEDEDAYVDRVKRMNDSLFTFGGGRRVCLGKELSIFEIYKTMATIFSRYDFTLSDPKKEWKIKNHWFMRQSGVDVAVKLRNVSV</sequence>
<feature type="binding site" description="axial binding residue" evidence="4">
    <location>
        <position position="444"/>
    </location>
    <ligand>
        <name>heme</name>
        <dbReference type="ChEBI" id="CHEBI:30413"/>
    </ligand>
    <ligandPart>
        <name>Fe</name>
        <dbReference type="ChEBI" id="CHEBI:18248"/>
    </ligandPart>
</feature>
<dbReference type="GO" id="GO:0020037">
    <property type="term" value="F:heme binding"/>
    <property type="evidence" value="ECO:0007669"/>
    <property type="project" value="InterPro"/>
</dbReference>
<dbReference type="EMBL" id="ML995483">
    <property type="protein sequence ID" value="KAF2142783.1"/>
    <property type="molecule type" value="Genomic_DNA"/>
</dbReference>
<dbReference type="InterPro" id="IPR002401">
    <property type="entry name" value="Cyt_P450_E_grp-I"/>
</dbReference>
<dbReference type="GO" id="GO:0004497">
    <property type="term" value="F:monooxygenase activity"/>
    <property type="evidence" value="ECO:0007669"/>
    <property type="project" value="UniProtKB-KW"/>
</dbReference>
<name>A0A6A6BH65_9PEZI</name>
<comment type="similarity">
    <text evidence="5">Belongs to the cytochrome P450 family.</text>
</comment>
<evidence type="ECO:0000256" key="5">
    <source>
        <dbReference type="RuleBase" id="RU000461"/>
    </source>
</evidence>
<dbReference type="Proteomes" id="UP000799438">
    <property type="component" value="Unassembled WGS sequence"/>
</dbReference>
<dbReference type="SUPFAM" id="SSF48264">
    <property type="entry name" value="Cytochrome P450"/>
    <property type="match status" value="1"/>
</dbReference>
<keyword evidence="5" id="KW-0503">Monooxygenase</keyword>
<dbReference type="Gene3D" id="1.10.630.10">
    <property type="entry name" value="Cytochrome P450"/>
    <property type="match status" value="1"/>
</dbReference>
<dbReference type="CDD" id="cd11060">
    <property type="entry name" value="CYP57A1-like"/>
    <property type="match status" value="1"/>
</dbReference>
<evidence type="ECO:0000313" key="7">
    <source>
        <dbReference type="Proteomes" id="UP000799438"/>
    </source>
</evidence>
<dbReference type="InterPro" id="IPR050121">
    <property type="entry name" value="Cytochrome_P450_monoxygenase"/>
</dbReference>
<evidence type="ECO:0000256" key="1">
    <source>
        <dbReference type="ARBA" id="ARBA00001971"/>
    </source>
</evidence>
<dbReference type="RefSeq" id="XP_033398495.1">
    <property type="nucleotide sequence ID" value="XM_033543096.1"/>
</dbReference>
<evidence type="ECO:0000313" key="6">
    <source>
        <dbReference type="EMBL" id="KAF2142783.1"/>
    </source>
</evidence>
<accession>A0A6A6BH65</accession>
<evidence type="ECO:0000256" key="2">
    <source>
        <dbReference type="ARBA" id="ARBA00022723"/>
    </source>
</evidence>
<dbReference type="PANTHER" id="PTHR24305:SF180">
    <property type="entry name" value="P450, PUTATIVE (EUROFUNG)-RELATED"/>
    <property type="match status" value="1"/>
</dbReference>
<evidence type="ECO:0008006" key="8">
    <source>
        <dbReference type="Google" id="ProtNLM"/>
    </source>
</evidence>
<evidence type="ECO:0000256" key="4">
    <source>
        <dbReference type="PIRSR" id="PIRSR602401-1"/>
    </source>
</evidence>
<dbReference type="GO" id="GO:0005506">
    <property type="term" value="F:iron ion binding"/>
    <property type="evidence" value="ECO:0007669"/>
    <property type="project" value="InterPro"/>
</dbReference>
<dbReference type="Pfam" id="PF00067">
    <property type="entry name" value="p450"/>
    <property type="match status" value="1"/>
</dbReference>
<dbReference type="PRINTS" id="PR00463">
    <property type="entry name" value="EP450I"/>
</dbReference>
<dbReference type="PROSITE" id="PS00086">
    <property type="entry name" value="CYTOCHROME_P450"/>
    <property type="match status" value="1"/>
</dbReference>